<name>A0A2S9JDF2_9SPHI</name>
<organism evidence="2 3">
    <name type="scientific">Sphingobacterium gobiense</name>
    <dbReference type="NCBI Taxonomy" id="1382456"/>
    <lineage>
        <taxon>Bacteria</taxon>
        <taxon>Pseudomonadati</taxon>
        <taxon>Bacteroidota</taxon>
        <taxon>Sphingobacteriia</taxon>
        <taxon>Sphingobacteriales</taxon>
        <taxon>Sphingobacteriaceae</taxon>
        <taxon>Sphingobacterium</taxon>
    </lineage>
</organism>
<dbReference type="Proteomes" id="UP000238642">
    <property type="component" value="Unassembled WGS sequence"/>
</dbReference>
<accession>A0A2S9JDF2</accession>
<evidence type="ECO:0000313" key="2">
    <source>
        <dbReference type="EMBL" id="PRD50807.1"/>
    </source>
</evidence>
<protein>
    <recommendedName>
        <fullName evidence="1">F5/8 type C domain-containing protein</fullName>
    </recommendedName>
</protein>
<dbReference type="EMBL" id="PVBS01000006">
    <property type="protein sequence ID" value="PRD50807.1"/>
    <property type="molecule type" value="Genomic_DNA"/>
</dbReference>
<dbReference type="PROSITE" id="PS51257">
    <property type="entry name" value="PROKAR_LIPOPROTEIN"/>
    <property type="match status" value="1"/>
</dbReference>
<dbReference type="AlphaFoldDB" id="A0A2S9JDF2"/>
<gene>
    <name evidence="2" type="ORF">C5749_19145</name>
</gene>
<feature type="domain" description="F5/8 type C" evidence="1">
    <location>
        <begin position="212"/>
        <end position="370"/>
    </location>
</feature>
<dbReference type="Gene3D" id="2.60.120.260">
    <property type="entry name" value="Galactose-binding domain-like"/>
    <property type="match status" value="1"/>
</dbReference>
<dbReference type="SUPFAM" id="SSF49785">
    <property type="entry name" value="Galactose-binding domain-like"/>
    <property type="match status" value="1"/>
</dbReference>
<dbReference type="PROSITE" id="PS50022">
    <property type="entry name" value="FA58C_3"/>
    <property type="match status" value="1"/>
</dbReference>
<dbReference type="OrthoDB" id="606623at2"/>
<keyword evidence="3" id="KW-1185">Reference proteome</keyword>
<comment type="caution">
    <text evidence="2">The sequence shown here is derived from an EMBL/GenBank/DDBJ whole genome shotgun (WGS) entry which is preliminary data.</text>
</comment>
<evidence type="ECO:0000313" key="3">
    <source>
        <dbReference type="Proteomes" id="UP000238642"/>
    </source>
</evidence>
<sequence length="370" mass="41550">MSIRLKIVGIWLLTIMILTGCRRDNEKNGVEQINGVEGLTAASAAEAIVLSWKNPAARLYDKVDIWYFVDGKKEVVTETIEEEFSQVVLSVPDENVYKFYVQASSSVTRQLSEIQSVKGRMLVFSQPQEELEEILNSVVVYGGAGGIRLLWDNPGALPASIRIDYEDGKVDLEADRLTKEYTIDGLREGRSYMVIISMVYDGELTAIAKNLSVIPEPGYAKLRPEDWSIIASSTDAHGGVVQPENLLDGDPHTYWQSQPGYPHHVIIDLQRIRKVAAITLVRKFGDSTNSSWDNNISLSKDGVNYRNIYRYVKSSPDPNPIFSIEFNRTIEGEQLYMLPAMEEARYIRVDMVRGSGNRIALFGDINVYGE</sequence>
<proteinExistence type="predicted"/>
<dbReference type="Pfam" id="PF00754">
    <property type="entry name" value="F5_F8_type_C"/>
    <property type="match status" value="1"/>
</dbReference>
<reference evidence="2 3" key="1">
    <citation type="submission" date="2018-02" db="EMBL/GenBank/DDBJ databases">
        <title>The draft genome of Sphingobacterium gobiense H7.</title>
        <authorList>
            <person name="Li L."/>
            <person name="Liu L."/>
            <person name="Zhang X."/>
            <person name="Wang T."/>
            <person name="Liang L."/>
        </authorList>
    </citation>
    <scope>NUCLEOTIDE SEQUENCE [LARGE SCALE GENOMIC DNA]</scope>
    <source>
        <strain evidence="2 3">ACCC 05757</strain>
    </source>
</reference>
<dbReference type="InterPro" id="IPR000421">
    <property type="entry name" value="FA58C"/>
</dbReference>
<dbReference type="RefSeq" id="WP_105727828.1">
    <property type="nucleotide sequence ID" value="NZ_PVBS01000006.1"/>
</dbReference>
<evidence type="ECO:0000259" key="1">
    <source>
        <dbReference type="PROSITE" id="PS50022"/>
    </source>
</evidence>
<dbReference type="InterPro" id="IPR008979">
    <property type="entry name" value="Galactose-bd-like_sf"/>
</dbReference>